<dbReference type="GO" id="GO:0003677">
    <property type="term" value="F:DNA binding"/>
    <property type="evidence" value="ECO:0007669"/>
    <property type="project" value="UniProtKB-KW"/>
</dbReference>
<dbReference type="Proteomes" id="UP000752012">
    <property type="component" value="Unassembled WGS sequence"/>
</dbReference>
<dbReference type="RefSeq" id="WP_168005501.1">
    <property type="nucleotide sequence ID" value="NZ_JAATHJ010000006.1"/>
</dbReference>
<reference evidence="2 3" key="1">
    <citation type="submission" date="2020-03" db="EMBL/GenBank/DDBJ databases">
        <title>Assessment of the enzymatic potential of alkaline-tolerant lipase obtained from Bacillus luteus H11 (technogenic soil) for the bioremediation of saline soils contaminated with petroleum substances.</title>
        <authorList>
            <person name="Kalwasinska A."/>
        </authorList>
    </citation>
    <scope>NUCLEOTIDE SEQUENCE [LARGE SCALE GENOMIC DNA]</scope>
    <source>
        <strain evidence="2 3">H11</strain>
    </source>
</reference>
<feature type="domain" description="Sin" evidence="1">
    <location>
        <begin position="6"/>
        <end position="44"/>
    </location>
</feature>
<sequence length="46" mass="5491">MRPGTIERLQRETRPDQEWKQLVLEALQIGIPAEDIKQFLERKRSS</sequence>
<comment type="caution">
    <text evidence="2">The sequence shown here is derived from an EMBL/GenBank/DDBJ whole genome shotgun (WGS) entry which is preliminary data.</text>
</comment>
<evidence type="ECO:0000313" key="2">
    <source>
        <dbReference type="EMBL" id="NJP37160.1"/>
    </source>
</evidence>
<name>A0A969PMX5_9BACI</name>
<proteinExistence type="predicted"/>
<evidence type="ECO:0000313" key="3">
    <source>
        <dbReference type="Proteomes" id="UP000752012"/>
    </source>
</evidence>
<gene>
    <name evidence="2" type="primary">sinI</name>
    <name evidence="2" type="ORF">HCN83_06105</name>
</gene>
<dbReference type="EMBL" id="JAATHJ010000006">
    <property type="protein sequence ID" value="NJP37160.1"/>
    <property type="molecule type" value="Genomic_DNA"/>
</dbReference>
<keyword evidence="3" id="KW-1185">Reference proteome</keyword>
<dbReference type="Pfam" id="PF08671">
    <property type="entry name" value="SinI"/>
    <property type="match status" value="1"/>
</dbReference>
<evidence type="ECO:0000259" key="1">
    <source>
        <dbReference type="PROSITE" id="PS51500"/>
    </source>
</evidence>
<dbReference type="PROSITE" id="PS51500">
    <property type="entry name" value="SIN"/>
    <property type="match status" value="1"/>
</dbReference>
<dbReference type="InterPro" id="IPR010981">
    <property type="entry name" value="SinR/SinI_dimer_dom"/>
</dbReference>
<dbReference type="InterPro" id="IPR036281">
    <property type="entry name" value="SinR/SinI_dimer_dom_sf"/>
</dbReference>
<dbReference type="GO" id="GO:0046983">
    <property type="term" value="F:protein dimerization activity"/>
    <property type="evidence" value="ECO:0007669"/>
    <property type="project" value="InterPro"/>
</dbReference>
<dbReference type="GO" id="GO:0006355">
    <property type="term" value="P:regulation of DNA-templated transcription"/>
    <property type="evidence" value="ECO:0007669"/>
    <property type="project" value="InterPro"/>
</dbReference>
<dbReference type="SUPFAM" id="SSF47406">
    <property type="entry name" value="SinR repressor dimerisation domain-like"/>
    <property type="match status" value="1"/>
</dbReference>
<organism evidence="2 3">
    <name type="scientific">Alkalicoccus luteus</name>
    <dbReference type="NCBI Taxonomy" id="1237094"/>
    <lineage>
        <taxon>Bacteria</taxon>
        <taxon>Bacillati</taxon>
        <taxon>Bacillota</taxon>
        <taxon>Bacilli</taxon>
        <taxon>Bacillales</taxon>
        <taxon>Bacillaceae</taxon>
        <taxon>Alkalicoccus</taxon>
    </lineage>
</organism>
<protein>
    <submittedName>
        <fullName evidence="2">DNA-binding anti-repressor SinI</fullName>
    </submittedName>
</protein>
<dbReference type="AlphaFoldDB" id="A0A969PMX5"/>
<accession>A0A969PMX5</accession>
<keyword evidence="2" id="KW-0238">DNA-binding</keyword>